<dbReference type="AlphaFoldDB" id="B7FXF2"/>
<dbReference type="Pfam" id="PF08292">
    <property type="entry name" value="RNA_pol_Rbc25"/>
    <property type="match status" value="1"/>
</dbReference>
<dbReference type="SUPFAM" id="SSF50249">
    <property type="entry name" value="Nucleic acid-binding proteins"/>
    <property type="match status" value="1"/>
</dbReference>
<evidence type="ECO:0000256" key="2">
    <source>
        <dbReference type="ARBA" id="ARBA00009307"/>
    </source>
</evidence>
<dbReference type="InterPro" id="IPR012340">
    <property type="entry name" value="NA-bd_OB-fold"/>
</dbReference>
<keyword evidence="8" id="KW-1185">Reference proteome</keyword>
<comment type="subcellular location">
    <subcellularLocation>
        <location evidence="1">Nucleus</location>
    </subcellularLocation>
</comment>
<dbReference type="InterPro" id="IPR013238">
    <property type="entry name" value="RNA_pol_III_Rbc25"/>
</dbReference>
<dbReference type="PaxDb" id="2850-Phatr19835"/>
<dbReference type="GeneID" id="7199991"/>
<protein>
    <recommendedName>
        <fullName evidence="6">RNA polymerase III subunit Rpc25 domain-containing protein</fullName>
    </recommendedName>
</protein>
<dbReference type="RefSeq" id="XP_002179546.1">
    <property type="nucleotide sequence ID" value="XM_002179510.1"/>
</dbReference>
<feature type="compositionally biased region" description="Acidic residues" evidence="5">
    <location>
        <begin position="191"/>
        <end position="200"/>
    </location>
</feature>
<keyword evidence="4" id="KW-0804">Transcription</keyword>
<dbReference type="STRING" id="556484.B7FXF2"/>
<organism evidence="7 8">
    <name type="scientific">Phaeodactylum tricornutum (strain CCAP 1055/1)</name>
    <dbReference type="NCBI Taxonomy" id="556484"/>
    <lineage>
        <taxon>Eukaryota</taxon>
        <taxon>Sar</taxon>
        <taxon>Stramenopiles</taxon>
        <taxon>Ochrophyta</taxon>
        <taxon>Bacillariophyta</taxon>
        <taxon>Bacillariophyceae</taxon>
        <taxon>Bacillariophycidae</taxon>
        <taxon>Naviculales</taxon>
        <taxon>Phaeodactylaceae</taxon>
        <taxon>Phaeodactylum</taxon>
    </lineage>
</organism>
<evidence type="ECO:0000313" key="7">
    <source>
        <dbReference type="EMBL" id="EEC49369.1"/>
    </source>
</evidence>
<evidence type="ECO:0000256" key="3">
    <source>
        <dbReference type="ARBA" id="ARBA00022478"/>
    </source>
</evidence>
<gene>
    <name evidence="7" type="ORF">PHATRDRAFT_19835</name>
</gene>
<name>B7FXF2_PHATC</name>
<keyword evidence="3" id="KW-0240">DNA-directed RNA polymerase</keyword>
<dbReference type="InParanoid" id="B7FXF2"/>
<feature type="region of interest" description="Disordered" evidence="5">
    <location>
        <begin position="139"/>
        <end position="162"/>
    </location>
</feature>
<dbReference type="InterPro" id="IPR036898">
    <property type="entry name" value="RNA_pol_Rpb7-like_N_sf"/>
</dbReference>
<dbReference type="GO" id="GO:0006384">
    <property type="term" value="P:transcription initiation at RNA polymerase III promoter"/>
    <property type="evidence" value="ECO:0007669"/>
    <property type="project" value="TreeGrafter"/>
</dbReference>
<evidence type="ECO:0000313" key="8">
    <source>
        <dbReference type="Proteomes" id="UP000000759"/>
    </source>
</evidence>
<sequence length="208" mass="23405">MFVVTTVFDTIRIPPLLLSMPTVQAVHSEIDQKYPNRVLMDVGLVVGRYGECARVGHGFCVSGDGGAHHECEFRLIVFRPFVEEVCLGRITKSTAEGIHVSIGFFVDIFIPAYWMLRPSHYEEKSGLWIWTPKYDDDEEDAEDEADDAASIRRRSSSVGLDENQALPPSMHIVASICEDGLGLTTWWAAPVEDDDDEDMKEEPKQEEN</sequence>
<dbReference type="FunCoup" id="B7FXF2">
    <property type="interactions" value="367"/>
</dbReference>
<evidence type="ECO:0000256" key="4">
    <source>
        <dbReference type="ARBA" id="ARBA00023163"/>
    </source>
</evidence>
<evidence type="ECO:0000259" key="6">
    <source>
        <dbReference type="Pfam" id="PF08292"/>
    </source>
</evidence>
<proteinExistence type="inferred from homology"/>
<evidence type="ECO:0000256" key="5">
    <source>
        <dbReference type="SAM" id="MobiDB-lite"/>
    </source>
</evidence>
<reference evidence="7 8" key="1">
    <citation type="journal article" date="2008" name="Nature">
        <title>The Phaeodactylum genome reveals the evolutionary history of diatom genomes.</title>
        <authorList>
            <person name="Bowler C."/>
            <person name="Allen A.E."/>
            <person name="Badger J.H."/>
            <person name="Grimwood J."/>
            <person name="Jabbari K."/>
            <person name="Kuo A."/>
            <person name="Maheswari U."/>
            <person name="Martens C."/>
            <person name="Maumus F."/>
            <person name="Otillar R.P."/>
            <person name="Rayko E."/>
            <person name="Salamov A."/>
            <person name="Vandepoele K."/>
            <person name="Beszteri B."/>
            <person name="Gruber A."/>
            <person name="Heijde M."/>
            <person name="Katinka M."/>
            <person name="Mock T."/>
            <person name="Valentin K."/>
            <person name="Verret F."/>
            <person name="Berges J.A."/>
            <person name="Brownlee C."/>
            <person name="Cadoret J.P."/>
            <person name="Chiovitti A."/>
            <person name="Choi C.J."/>
            <person name="Coesel S."/>
            <person name="De Martino A."/>
            <person name="Detter J.C."/>
            <person name="Durkin C."/>
            <person name="Falciatore A."/>
            <person name="Fournet J."/>
            <person name="Haruta M."/>
            <person name="Huysman M.J."/>
            <person name="Jenkins B.D."/>
            <person name="Jiroutova K."/>
            <person name="Jorgensen R.E."/>
            <person name="Joubert Y."/>
            <person name="Kaplan A."/>
            <person name="Kroger N."/>
            <person name="Kroth P.G."/>
            <person name="La Roche J."/>
            <person name="Lindquist E."/>
            <person name="Lommer M."/>
            <person name="Martin-Jezequel V."/>
            <person name="Lopez P.J."/>
            <person name="Lucas S."/>
            <person name="Mangogna M."/>
            <person name="McGinnis K."/>
            <person name="Medlin L.K."/>
            <person name="Montsant A."/>
            <person name="Oudot-Le Secq M.P."/>
            <person name="Napoli C."/>
            <person name="Obornik M."/>
            <person name="Parker M.S."/>
            <person name="Petit J.L."/>
            <person name="Porcel B.M."/>
            <person name="Poulsen N."/>
            <person name="Robison M."/>
            <person name="Rychlewski L."/>
            <person name="Rynearson T.A."/>
            <person name="Schmutz J."/>
            <person name="Shapiro H."/>
            <person name="Siaut M."/>
            <person name="Stanley M."/>
            <person name="Sussman M.R."/>
            <person name="Taylor A.R."/>
            <person name="Vardi A."/>
            <person name="von Dassow P."/>
            <person name="Vyverman W."/>
            <person name="Willis A."/>
            <person name="Wyrwicz L.S."/>
            <person name="Rokhsar D.S."/>
            <person name="Weissenbach J."/>
            <person name="Armbrust E.V."/>
            <person name="Green B.R."/>
            <person name="Van de Peer Y."/>
            <person name="Grigoriev I.V."/>
        </authorList>
    </citation>
    <scope>NUCLEOTIDE SEQUENCE [LARGE SCALE GENOMIC DNA]</scope>
    <source>
        <strain evidence="7 8">CCAP 1055/1</strain>
    </source>
</reference>
<comment type="similarity">
    <text evidence="2">Belongs to the eukaryotic RPB7/RPC8 RNA polymerase subunit family.</text>
</comment>
<dbReference type="SUPFAM" id="SSF88798">
    <property type="entry name" value="N-terminal, heterodimerisation domain of RBP7 (RpoE)"/>
    <property type="match status" value="1"/>
</dbReference>
<evidence type="ECO:0000256" key="1">
    <source>
        <dbReference type="ARBA" id="ARBA00004123"/>
    </source>
</evidence>
<dbReference type="PANTHER" id="PTHR12709">
    <property type="entry name" value="DNA-DIRECTED RNA POLYMERASE II, III"/>
    <property type="match status" value="1"/>
</dbReference>
<feature type="domain" description="RNA polymerase III subunit Rpc25" evidence="6">
    <location>
        <begin position="84"/>
        <end position="147"/>
    </location>
</feature>
<dbReference type="GO" id="GO:0005666">
    <property type="term" value="C:RNA polymerase III complex"/>
    <property type="evidence" value="ECO:0007669"/>
    <property type="project" value="TreeGrafter"/>
</dbReference>
<reference evidence="8" key="2">
    <citation type="submission" date="2008-08" db="EMBL/GenBank/DDBJ databases">
        <authorList>
            <consortium name="Diatom Consortium"/>
            <person name="Grigoriev I."/>
            <person name="Grimwood J."/>
            <person name="Kuo A."/>
            <person name="Otillar R.P."/>
            <person name="Salamov A."/>
            <person name="Detter J.C."/>
            <person name="Lindquist E."/>
            <person name="Shapiro H."/>
            <person name="Lucas S."/>
            <person name="Glavina del Rio T."/>
            <person name="Pitluck S."/>
            <person name="Rokhsar D."/>
            <person name="Bowler C."/>
        </authorList>
    </citation>
    <scope>GENOME REANNOTATION</scope>
    <source>
        <strain evidence="8">CCAP 1055/1</strain>
    </source>
</reference>
<feature type="region of interest" description="Disordered" evidence="5">
    <location>
        <begin position="187"/>
        <end position="208"/>
    </location>
</feature>
<dbReference type="InterPro" id="IPR045113">
    <property type="entry name" value="Rpb7-like"/>
</dbReference>
<dbReference type="KEGG" id="pti:PHATRDRAFT_19835"/>
<dbReference type="OrthoDB" id="10256606at2759"/>
<accession>B7FXF2</accession>
<dbReference type="eggNOG" id="KOG3297">
    <property type="taxonomic scope" value="Eukaryota"/>
</dbReference>
<dbReference type="EMBL" id="CM000609">
    <property type="protein sequence ID" value="EEC49369.1"/>
    <property type="molecule type" value="Genomic_DNA"/>
</dbReference>
<dbReference type="Gene3D" id="2.40.50.140">
    <property type="entry name" value="Nucleic acid-binding proteins"/>
    <property type="match status" value="1"/>
</dbReference>
<dbReference type="PANTHER" id="PTHR12709:SF1">
    <property type="entry name" value="DNA-DIRECTED RNA POLYMERASE III SUBUNIT RPC8"/>
    <property type="match status" value="1"/>
</dbReference>
<dbReference type="Proteomes" id="UP000000759">
    <property type="component" value="Chromosome 6"/>
</dbReference>
<dbReference type="Gene3D" id="3.30.1490.120">
    <property type="entry name" value="RNA polymerase Rpb7-like, N-terminal domain"/>
    <property type="match status" value="1"/>
</dbReference>